<dbReference type="GO" id="GO:0043565">
    <property type="term" value="F:sequence-specific DNA binding"/>
    <property type="evidence" value="ECO:0007669"/>
    <property type="project" value="InterPro"/>
</dbReference>
<name>A0A848CY86_ANEAE</name>
<gene>
    <name evidence="1" type="ORF">HF838_20880</name>
</gene>
<dbReference type="Proteomes" id="UP000561326">
    <property type="component" value="Unassembled WGS sequence"/>
</dbReference>
<comment type="caution">
    <text evidence="1">The sequence shown here is derived from an EMBL/GenBank/DDBJ whole genome shotgun (WGS) entry which is preliminary data.</text>
</comment>
<dbReference type="AlphaFoldDB" id="A0A848CY86"/>
<dbReference type="EMBL" id="JABAGO010000051">
    <property type="protein sequence ID" value="NMF00684.1"/>
    <property type="molecule type" value="Genomic_DNA"/>
</dbReference>
<proteinExistence type="predicted"/>
<reference evidence="1 2" key="1">
    <citation type="submission" date="2020-04" db="EMBL/GenBank/DDBJ databases">
        <authorList>
            <person name="Hitch T.C.A."/>
            <person name="Wylensek D."/>
            <person name="Clavel T."/>
        </authorList>
    </citation>
    <scope>NUCLEOTIDE SEQUENCE [LARGE SCALE GENOMIC DNA]</scope>
    <source>
        <strain evidence="1 2">WB01_D5_05</strain>
    </source>
</reference>
<protein>
    <submittedName>
        <fullName evidence="1">Transposase</fullName>
    </submittedName>
</protein>
<organism evidence="1 2">
    <name type="scientific">Aneurinibacillus aneurinilyticus</name>
    <name type="common">Bacillus aneurinolyticus</name>
    <dbReference type="NCBI Taxonomy" id="1391"/>
    <lineage>
        <taxon>Bacteria</taxon>
        <taxon>Bacillati</taxon>
        <taxon>Bacillota</taxon>
        <taxon>Bacilli</taxon>
        <taxon>Bacillales</taxon>
        <taxon>Paenibacillaceae</taxon>
        <taxon>Aneurinibacillus group</taxon>
        <taxon>Aneurinibacillus</taxon>
    </lineage>
</organism>
<dbReference type="SUPFAM" id="SSF48295">
    <property type="entry name" value="TrpR-like"/>
    <property type="match status" value="1"/>
</dbReference>
<evidence type="ECO:0000313" key="1">
    <source>
        <dbReference type="EMBL" id="NMF00684.1"/>
    </source>
</evidence>
<dbReference type="InterPro" id="IPR010921">
    <property type="entry name" value="Trp_repressor/repl_initiator"/>
</dbReference>
<dbReference type="RefSeq" id="WP_168976299.1">
    <property type="nucleotide sequence ID" value="NZ_JABAGO010000051.1"/>
</dbReference>
<accession>A0A848CY86</accession>
<evidence type="ECO:0000313" key="2">
    <source>
        <dbReference type="Proteomes" id="UP000561326"/>
    </source>
</evidence>
<sequence>MARRKWSVEEKMNIVLEGMGLEGSISEICRTHGILQPSDIWPQRSSGKLYL</sequence>